<evidence type="ECO:0000313" key="1">
    <source>
        <dbReference type="EMBL" id="KAI5653411.1"/>
    </source>
</evidence>
<evidence type="ECO:0000313" key="2">
    <source>
        <dbReference type="Proteomes" id="UP001060085"/>
    </source>
</evidence>
<protein>
    <submittedName>
        <fullName evidence="1">Uncharacterized protein</fullName>
    </submittedName>
</protein>
<reference evidence="2" key="1">
    <citation type="journal article" date="2023" name="Nat. Plants">
        <title>Single-cell RNA sequencing provides a high-resolution roadmap for understanding the multicellular compartmentation of specialized metabolism.</title>
        <authorList>
            <person name="Sun S."/>
            <person name="Shen X."/>
            <person name="Li Y."/>
            <person name="Li Y."/>
            <person name="Wang S."/>
            <person name="Li R."/>
            <person name="Zhang H."/>
            <person name="Shen G."/>
            <person name="Guo B."/>
            <person name="Wei J."/>
            <person name="Xu J."/>
            <person name="St-Pierre B."/>
            <person name="Chen S."/>
            <person name="Sun C."/>
        </authorList>
    </citation>
    <scope>NUCLEOTIDE SEQUENCE [LARGE SCALE GENOMIC DNA]</scope>
</reference>
<dbReference type="Proteomes" id="UP001060085">
    <property type="component" value="Linkage Group LG07"/>
</dbReference>
<sequence>MVGHTPTATSRLLPAPSLEDVTYRGQLDSTLPSPVDLKREIGFAIFRRNFIIQTHFPSFNQGLNGYKILNRGSSIKGGDLGKDFDPIHQSKEDSYQWGCLPTTQLDQLKKT</sequence>
<proteinExistence type="predicted"/>
<comment type="caution">
    <text evidence="1">The sequence shown here is derived from an EMBL/GenBank/DDBJ whole genome shotgun (WGS) entry which is preliminary data.</text>
</comment>
<name>A0ACB9ZY32_CATRO</name>
<keyword evidence="2" id="KW-1185">Reference proteome</keyword>
<gene>
    <name evidence="1" type="ORF">M9H77_30598</name>
</gene>
<dbReference type="EMBL" id="CM044707">
    <property type="protein sequence ID" value="KAI5653411.1"/>
    <property type="molecule type" value="Genomic_DNA"/>
</dbReference>
<organism evidence="1 2">
    <name type="scientific">Catharanthus roseus</name>
    <name type="common">Madagascar periwinkle</name>
    <name type="synonym">Vinca rosea</name>
    <dbReference type="NCBI Taxonomy" id="4058"/>
    <lineage>
        <taxon>Eukaryota</taxon>
        <taxon>Viridiplantae</taxon>
        <taxon>Streptophyta</taxon>
        <taxon>Embryophyta</taxon>
        <taxon>Tracheophyta</taxon>
        <taxon>Spermatophyta</taxon>
        <taxon>Magnoliopsida</taxon>
        <taxon>eudicotyledons</taxon>
        <taxon>Gunneridae</taxon>
        <taxon>Pentapetalae</taxon>
        <taxon>asterids</taxon>
        <taxon>lamiids</taxon>
        <taxon>Gentianales</taxon>
        <taxon>Apocynaceae</taxon>
        <taxon>Rauvolfioideae</taxon>
        <taxon>Vinceae</taxon>
        <taxon>Catharanthinae</taxon>
        <taxon>Catharanthus</taxon>
    </lineage>
</organism>
<accession>A0ACB9ZY32</accession>